<accession>A0A1E5IJA2</accession>
<sequence length="72" mass="8766">MKGKMLQSTMQYKYFFKEPKQVKTTELTLKNRIFSSTGKNFINFVVPYYLPIIKINFQKTYLYMHLLKQKMN</sequence>
<dbReference type="Proteomes" id="UP000095237">
    <property type="component" value="Unassembled WGS sequence"/>
</dbReference>
<name>A0A1E5IJA2_ENDTX</name>
<protein>
    <submittedName>
        <fullName evidence="2">Uncharacterized protein</fullName>
    </submittedName>
</protein>
<gene>
    <name evidence="2" type="ORF">ATZ36_00935</name>
    <name evidence="1" type="ORF">ATZ36_04505</name>
</gene>
<evidence type="ECO:0000313" key="2">
    <source>
        <dbReference type="EMBL" id="OEG70495.1"/>
    </source>
</evidence>
<dbReference type="AlphaFoldDB" id="A0A1E5IJA2"/>
<reference evidence="2 3" key="1">
    <citation type="submission" date="2015-11" db="EMBL/GenBank/DDBJ databases">
        <title>Evidence for parallel genomic evolution in an endosymbiosis of termite gut flagellates.</title>
        <authorList>
            <person name="Zheng H."/>
        </authorList>
    </citation>
    <scope>NUCLEOTIDE SEQUENCE [LARGE SCALE GENOMIC DNA]</scope>
    <source>
        <strain evidence="2 3">CET450</strain>
    </source>
</reference>
<organism evidence="2 3">
    <name type="scientific">Endomicrobium trichonymphae</name>
    <dbReference type="NCBI Taxonomy" id="1408204"/>
    <lineage>
        <taxon>Bacteria</taxon>
        <taxon>Pseudomonadati</taxon>
        <taxon>Elusimicrobiota</taxon>
        <taxon>Endomicrobiia</taxon>
        <taxon>Endomicrobiales</taxon>
        <taxon>Endomicrobiaceae</taxon>
        <taxon>Candidatus Endomicrobiellum</taxon>
    </lineage>
</organism>
<evidence type="ECO:0000313" key="3">
    <source>
        <dbReference type="Proteomes" id="UP000095237"/>
    </source>
</evidence>
<dbReference type="EMBL" id="LNVX01000324">
    <property type="protein sequence ID" value="OEG70495.1"/>
    <property type="molecule type" value="Genomic_DNA"/>
</dbReference>
<comment type="caution">
    <text evidence="2">The sequence shown here is derived from an EMBL/GenBank/DDBJ whole genome shotgun (WGS) entry which is preliminary data.</text>
</comment>
<dbReference type="EMBL" id="LNVX01000343">
    <property type="protein sequence ID" value="OEG70434.1"/>
    <property type="molecule type" value="Genomic_DNA"/>
</dbReference>
<keyword evidence="3" id="KW-1185">Reference proteome</keyword>
<proteinExistence type="predicted"/>
<evidence type="ECO:0000313" key="1">
    <source>
        <dbReference type="EMBL" id="OEG70434.1"/>
    </source>
</evidence>